<sequence length="167" mass="19134">MRRFLFWGVWALVMLCCCCTGNQVYDHYQNVPISGWDKADVLSYDVAALRDSGWYATDLGLRMNNMYPFLSVTMVVSQAVYHPTAAGKKEPYLQPSMVKNDTINCSLRDDNGKVKGQGIIFYQYHYHVSAMKLQQGDSLHITVRHIMKREILPGLSDIGISMRRMMK</sequence>
<dbReference type="RefSeq" id="WP_154532490.1">
    <property type="nucleotide sequence ID" value="NZ_VUNG01000001.1"/>
</dbReference>
<reference evidence="2 3" key="1">
    <citation type="submission" date="2019-08" db="EMBL/GenBank/DDBJ databases">
        <title>In-depth cultivation of the pig gut microbiome towards novel bacterial diversity and tailored functional studies.</title>
        <authorList>
            <person name="Wylensek D."/>
            <person name="Hitch T.C.A."/>
            <person name="Clavel T."/>
        </authorList>
    </citation>
    <scope>NUCLEOTIDE SEQUENCE [LARGE SCALE GENOMIC DNA]</scope>
    <source>
        <strain evidence="2 3">LKV-178-WT-2A</strain>
    </source>
</reference>
<dbReference type="Proteomes" id="UP000438914">
    <property type="component" value="Unassembled WGS sequence"/>
</dbReference>
<accession>A0A7K0KB68</accession>
<dbReference type="EMBL" id="VUNG01000001">
    <property type="protein sequence ID" value="MST83167.1"/>
    <property type="molecule type" value="Genomic_DNA"/>
</dbReference>
<name>A0A7K0KB68_9BACT</name>
<proteinExistence type="predicted"/>
<dbReference type="Pfam" id="PF14109">
    <property type="entry name" value="GldH_lipo"/>
    <property type="match status" value="1"/>
</dbReference>
<gene>
    <name evidence="2" type="ORF">FYJ73_00435</name>
</gene>
<organism evidence="2 3">
    <name type="scientific">Hallella mizrahii</name>
    <dbReference type="NCBI Taxonomy" id="2606637"/>
    <lineage>
        <taxon>Bacteria</taxon>
        <taxon>Pseudomonadati</taxon>
        <taxon>Bacteroidota</taxon>
        <taxon>Bacteroidia</taxon>
        <taxon>Bacteroidales</taxon>
        <taxon>Prevotellaceae</taxon>
        <taxon>Hallella</taxon>
    </lineage>
</organism>
<keyword evidence="2" id="KW-0449">Lipoprotein</keyword>
<evidence type="ECO:0000313" key="3">
    <source>
        <dbReference type="Proteomes" id="UP000438914"/>
    </source>
</evidence>
<keyword evidence="3" id="KW-1185">Reference proteome</keyword>
<feature type="signal peptide" evidence="1">
    <location>
        <begin position="1"/>
        <end position="24"/>
    </location>
</feature>
<comment type="caution">
    <text evidence="2">The sequence shown here is derived from an EMBL/GenBank/DDBJ whole genome shotgun (WGS) entry which is preliminary data.</text>
</comment>
<evidence type="ECO:0000256" key="1">
    <source>
        <dbReference type="SAM" id="SignalP"/>
    </source>
</evidence>
<dbReference type="AlphaFoldDB" id="A0A7K0KB68"/>
<feature type="chain" id="PRO_5029814228" evidence="1">
    <location>
        <begin position="25"/>
        <end position="167"/>
    </location>
</feature>
<dbReference type="InterPro" id="IPR020018">
    <property type="entry name" value="Motility-assoc_lipoprot_GldH"/>
</dbReference>
<keyword evidence="1" id="KW-0732">Signal</keyword>
<evidence type="ECO:0000313" key="2">
    <source>
        <dbReference type="EMBL" id="MST83167.1"/>
    </source>
</evidence>
<protein>
    <submittedName>
        <fullName evidence="2">Gliding motility lipoprotein GldH</fullName>
    </submittedName>
</protein>